<reference evidence="3 4" key="1">
    <citation type="submission" date="2020-11" db="EMBL/GenBank/DDBJ databases">
        <title>A novel isolate from a Black sea contaminated sediment with potential to produce alkanes: Plantactinospora alkalitolerans sp. nov.</title>
        <authorList>
            <person name="Carro L."/>
            <person name="Veyisoglu A."/>
            <person name="Guven K."/>
            <person name="Schumann P."/>
            <person name="Klenk H.-P."/>
            <person name="Sahin N."/>
        </authorList>
    </citation>
    <scope>NUCLEOTIDE SEQUENCE [LARGE SCALE GENOMIC DNA]</scope>
    <source>
        <strain evidence="3 4">S1510</strain>
    </source>
</reference>
<feature type="transmembrane region" description="Helical" evidence="2">
    <location>
        <begin position="110"/>
        <end position="128"/>
    </location>
</feature>
<accession>A0ABS0H5Y9</accession>
<feature type="transmembrane region" description="Helical" evidence="2">
    <location>
        <begin position="180"/>
        <end position="199"/>
    </location>
</feature>
<feature type="transmembrane region" description="Helical" evidence="2">
    <location>
        <begin position="148"/>
        <end position="168"/>
    </location>
</feature>
<organism evidence="3 4">
    <name type="scientific">Plantactinospora alkalitolerans</name>
    <dbReference type="NCBI Taxonomy" id="2789879"/>
    <lineage>
        <taxon>Bacteria</taxon>
        <taxon>Bacillati</taxon>
        <taxon>Actinomycetota</taxon>
        <taxon>Actinomycetes</taxon>
        <taxon>Micromonosporales</taxon>
        <taxon>Micromonosporaceae</taxon>
        <taxon>Plantactinospora</taxon>
    </lineage>
</organism>
<name>A0ABS0H5Y9_9ACTN</name>
<feature type="transmembrane region" description="Helical" evidence="2">
    <location>
        <begin position="219"/>
        <end position="240"/>
    </location>
</feature>
<dbReference type="EMBL" id="JADPUN010000300">
    <property type="protein sequence ID" value="MBF9133882.1"/>
    <property type="molecule type" value="Genomic_DNA"/>
</dbReference>
<gene>
    <name evidence="3" type="ORF">I0C86_33845</name>
</gene>
<evidence type="ECO:0000313" key="4">
    <source>
        <dbReference type="Proteomes" id="UP000638560"/>
    </source>
</evidence>
<feature type="region of interest" description="Disordered" evidence="1">
    <location>
        <begin position="246"/>
        <end position="285"/>
    </location>
</feature>
<comment type="caution">
    <text evidence="3">The sequence shown here is derived from an EMBL/GenBank/DDBJ whole genome shotgun (WGS) entry which is preliminary data.</text>
</comment>
<keyword evidence="4" id="KW-1185">Reference proteome</keyword>
<dbReference type="Proteomes" id="UP000638560">
    <property type="component" value="Unassembled WGS sequence"/>
</dbReference>
<feature type="transmembrane region" description="Helical" evidence="2">
    <location>
        <begin position="76"/>
        <end position="98"/>
    </location>
</feature>
<evidence type="ECO:0000313" key="3">
    <source>
        <dbReference type="EMBL" id="MBF9133882.1"/>
    </source>
</evidence>
<evidence type="ECO:0000256" key="1">
    <source>
        <dbReference type="SAM" id="MobiDB-lite"/>
    </source>
</evidence>
<sequence length="285" mass="29720">MTAAHPVPTFLSVLLRGLLAGLVAGLIAGTFAYFAGEPRIDAAITIEEQATHSEPGTGEDHHEDELVSRNGQRAGLFLATGLFGVAMGGLLATAYVLLRRRLRTADDGRAALLLAGGALLGAVVVPFLKYPANPPAVGNPDTINQRTGSYLLLVVLGLVAVWAAALGYRAVRPDAPEWQRGAAAVGGFLLVTAVSYIVLPTFHEVPEDFPATLLWNFRLASLGTQVVLWTGIGLLFAALLTWSGGGRSGGGGRDRRQVADRLAGSADGPGETDEARNGVDAPVRP</sequence>
<keyword evidence="2" id="KW-0472">Membrane</keyword>
<proteinExistence type="predicted"/>
<protein>
    <submittedName>
        <fullName evidence="3">CbtA family protein</fullName>
    </submittedName>
</protein>
<keyword evidence="2" id="KW-1133">Transmembrane helix</keyword>
<dbReference type="InterPro" id="IPR012666">
    <property type="entry name" value="CbtA_put"/>
</dbReference>
<dbReference type="Pfam" id="PF09490">
    <property type="entry name" value="CbtA"/>
    <property type="match status" value="1"/>
</dbReference>
<feature type="transmembrane region" description="Helical" evidence="2">
    <location>
        <begin position="12"/>
        <end position="35"/>
    </location>
</feature>
<keyword evidence="2" id="KW-0812">Transmembrane</keyword>
<evidence type="ECO:0000256" key="2">
    <source>
        <dbReference type="SAM" id="Phobius"/>
    </source>
</evidence>